<name>A0AAV9SLB0_9TELE</name>
<dbReference type="Proteomes" id="UP001311232">
    <property type="component" value="Unassembled WGS sequence"/>
</dbReference>
<evidence type="ECO:0000313" key="1">
    <source>
        <dbReference type="EMBL" id="KAK5622328.1"/>
    </source>
</evidence>
<sequence length="50" mass="5720">MHVSPSPLIPSCDRQVQPPQLKLRCDQQVQPPQLKLSKAHRVKLRVELVP</sequence>
<reference evidence="1 2" key="1">
    <citation type="submission" date="2021-06" db="EMBL/GenBank/DDBJ databases">
        <authorList>
            <person name="Palmer J.M."/>
        </authorList>
    </citation>
    <scope>NUCLEOTIDE SEQUENCE [LARGE SCALE GENOMIC DNA]</scope>
    <source>
        <strain evidence="1 2">MEX-2019</strain>
        <tissue evidence="1">Muscle</tissue>
    </source>
</reference>
<accession>A0AAV9SLB0</accession>
<gene>
    <name evidence="1" type="ORF">CRENBAI_005352</name>
</gene>
<keyword evidence="2" id="KW-1185">Reference proteome</keyword>
<dbReference type="EMBL" id="JAHHUM010000136">
    <property type="protein sequence ID" value="KAK5622328.1"/>
    <property type="molecule type" value="Genomic_DNA"/>
</dbReference>
<comment type="caution">
    <text evidence="1">The sequence shown here is derived from an EMBL/GenBank/DDBJ whole genome shotgun (WGS) entry which is preliminary data.</text>
</comment>
<dbReference type="AlphaFoldDB" id="A0AAV9SLB0"/>
<evidence type="ECO:0000313" key="2">
    <source>
        <dbReference type="Proteomes" id="UP001311232"/>
    </source>
</evidence>
<organism evidence="1 2">
    <name type="scientific">Crenichthys baileyi</name>
    <name type="common">White River springfish</name>
    <dbReference type="NCBI Taxonomy" id="28760"/>
    <lineage>
        <taxon>Eukaryota</taxon>
        <taxon>Metazoa</taxon>
        <taxon>Chordata</taxon>
        <taxon>Craniata</taxon>
        <taxon>Vertebrata</taxon>
        <taxon>Euteleostomi</taxon>
        <taxon>Actinopterygii</taxon>
        <taxon>Neopterygii</taxon>
        <taxon>Teleostei</taxon>
        <taxon>Neoteleostei</taxon>
        <taxon>Acanthomorphata</taxon>
        <taxon>Ovalentaria</taxon>
        <taxon>Atherinomorphae</taxon>
        <taxon>Cyprinodontiformes</taxon>
        <taxon>Goodeidae</taxon>
        <taxon>Crenichthys</taxon>
    </lineage>
</organism>
<proteinExistence type="predicted"/>
<protein>
    <submittedName>
        <fullName evidence="1">Uncharacterized protein</fullName>
    </submittedName>
</protein>